<evidence type="ECO:0000256" key="1">
    <source>
        <dbReference type="ARBA" id="ARBA00001933"/>
    </source>
</evidence>
<dbReference type="EMBL" id="BAABJJ010000044">
    <property type="protein sequence ID" value="GAA4954387.1"/>
    <property type="molecule type" value="Genomic_DNA"/>
</dbReference>
<evidence type="ECO:0000256" key="2">
    <source>
        <dbReference type="ARBA" id="ARBA00008639"/>
    </source>
</evidence>
<dbReference type="InterPro" id="IPR001926">
    <property type="entry name" value="TrpB-like_PALP"/>
</dbReference>
<dbReference type="InterPro" id="IPR005966">
    <property type="entry name" value="D-Cys_desShydrase"/>
</dbReference>
<evidence type="ECO:0000313" key="6">
    <source>
        <dbReference type="Proteomes" id="UP001501302"/>
    </source>
</evidence>
<dbReference type="InterPro" id="IPR027278">
    <property type="entry name" value="ACCD_DCysDesulf"/>
</dbReference>
<comment type="cofactor">
    <cofactor evidence="1">
        <name>pyridoxal 5'-phosphate</name>
        <dbReference type="ChEBI" id="CHEBI:597326"/>
    </cofactor>
</comment>
<evidence type="ECO:0000256" key="3">
    <source>
        <dbReference type="ARBA" id="ARBA00022898"/>
    </source>
</evidence>
<dbReference type="PANTHER" id="PTHR43780">
    <property type="entry name" value="1-AMINOCYCLOPROPANE-1-CARBOXYLATE DEAMINASE-RELATED"/>
    <property type="match status" value="1"/>
</dbReference>
<feature type="domain" description="Tryptophan synthase beta chain-like PALP" evidence="4">
    <location>
        <begin position="9"/>
        <end position="314"/>
    </location>
</feature>
<dbReference type="Gene3D" id="3.40.50.1100">
    <property type="match status" value="2"/>
</dbReference>
<sequence length="329" mass="36380">MSILNLKIDLGFFPTPLHELRNLSNYYSSYNLYIKRDDNSGLASGGNKVRKLEYLMYDAVRKGCDTIITAGAQQSNHCRQTAAACAQLGLECHLLLGGDEPKEFNGNLLLSNLLGATIHFTGDNRKGEDIENVVKILESNGKKLYKIPYGGSNFIGALGFVNAVKELKTQLEEMKLQMDYIFFASSSGGTQSGLILGVDLFEMNTKLMPISIDKEGSNGISLDKAVLELLLAGKNTLKLNTRYSIDDAKLIKGYDKLGYGIISENEKKAIKMLAHHEGILLDPVYSGRAFYGMIDHIEKNKIPKGSTILFWHTGGLPANFYYSKDLYPV</sequence>
<dbReference type="SUPFAM" id="SSF53686">
    <property type="entry name" value="Tryptophan synthase beta subunit-like PLP-dependent enzymes"/>
    <property type="match status" value="1"/>
</dbReference>
<evidence type="ECO:0000313" key="5">
    <source>
        <dbReference type="EMBL" id="GAA4954387.1"/>
    </source>
</evidence>
<dbReference type="NCBIfam" id="TIGR01275">
    <property type="entry name" value="ACC_deam_rel"/>
    <property type="match status" value="1"/>
</dbReference>
<comment type="caution">
    <text evidence="5">The sequence shown here is derived from an EMBL/GenBank/DDBJ whole genome shotgun (WGS) entry which is preliminary data.</text>
</comment>
<dbReference type="InterPro" id="IPR036052">
    <property type="entry name" value="TrpB-like_PALP_sf"/>
</dbReference>
<keyword evidence="3" id="KW-0663">Pyridoxal phosphate</keyword>
<organism evidence="5 6">
    <name type="scientific">Algibacter agarivorans</name>
    <dbReference type="NCBI Taxonomy" id="1109741"/>
    <lineage>
        <taxon>Bacteria</taxon>
        <taxon>Pseudomonadati</taxon>
        <taxon>Bacteroidota</taxon>
        <taxon>Flavobacteriia</taxon>
        <taxon>Flavobacteriales</taxon>
        <taxon>Flavobacteriaceae</taxon>
        <taxon>Algibacter</taxon>
    </lineage>
</organism>
<reference evidence="6" key="1">
    <citation type="journal article" date="2019" name="Int. J. Syst. Evol. Microbiol.">
        <title>The Global Catalogue of Microorganisms (GCM) 10K type strain sequencing project: providing services to taxonomists for standard genome sequencing and annotation.</title>
        <authorList>
            <consortium name="The Broad Institute Genomics Platform"/>
            <consortium name="The Broad Institute Genome Sequencing Center for Infectious Disease"/>
            <person name="Wu L."/>
            <person name="Ma J."/>
        </authorList>
    </citation>
    <scope>NUCLEOTIDE SEQUENCE [LARGE SCALE GENOMIC DNA]</scope>
    <source>
        <strain evidence="6">JCM 18285</strain>
    </source>
</reference>
<dbReference type="Proteomes" id="UP001501302">
    <property type="component" value="Unassembled WGS sequence"/>
</dbReference>
<proteinExistence type="inferred from homology"/>
<protein>
    <submittedName>
        <fullName evidence="5">D-cysteine desulfhydrase</fullName>
    </submittedName>
</protein>
<accession>A0ABP9H270</accession>
<comment type="similarity">
    <text evidence="2">Belongs to the ACC deaminase/D-cysteine desulfhydrase family.</text>
</comment>
<dbReference type="Pfam" id="PF00291">
    <property type="entry name" value="PALP"/>
    <property type="match status" value="1"/>
</dbReference>
<dbReference type="RefSeq" id="WP_345193908.1">
    <property type="nucleotide sequence ID" value="NZ_BAABJJ010000044.1"/>
</dbReference>
<gene>
    <name evidence="5" type="primary">dcyD</name>
    <name evidence="5" type="ORF">GCM10023314_30030</name>
</gene>
<keyword evidence="6" id="KW-1185">Reference proteome</keyword>
<dbReference type="PIRSF" id="PIRSF006278">
    <property type="entry name" value="ACCD_DCysDesulf"/>
    <property type="match status" value="1"/>
</dbReference>
<evidence type="ECO:0000259" key="4">
    <source>
        <dbReference type="Pfam" id="PF00291"/>
    </source>
</evidence>
<dbReference type="PANTHER" id="PTHR43780:SF2">
    <property type="entry name" value="1-AMINOCYCLOPROPANE-1-CARBOXYLATE DEAMINASE-RELATED"/>
    <property type="match status" value="1"/>
</dbReference>
<name>A0ABP9H270_9FLAO</name>